<evidence type="ECO:0000313" key="2">
    <source>
        <dbReference type="Proteomes" id="UP000835052"/>
    </source>
</evidence>
<dbReference type="Proteomes" id="UP000835052">
    <property type="component" value="Unassembled WGS sequence"/>
</dbReference>
<organism evidence="1 2">
    <name type="scientific">Caenorhabditis auriculariae</name>
    <dbReference type="NCBI Taxonomy" id="2777116"/>
    <lineage>
        <taxon>Eukaryota</taxon>
        <taxon>Metazoa</taxon>
        <taxon>Ecdysozoa</taxon>
        <taxon>Nematoda</taxon>
        <taxon>Chromadorea</taxon>
        <taxon>Rhabditida</taxon>
        <taxon>Rhabditina</taxon>
        <taxon>Rhabditomorpha</taxon>
        <taxon>Rhabditoidea</taxon>
        <taxon>Rhabditidae</taxon>
        <taxon>Peloderinae</taxon>
        <taxon>Caenorhabditis</taxon>
    </lineage>
</organism>
<comment type="caution">
    <text evidence="1">The sequence shown here is derived from an EMBL/GenBank/DDBJ whole genome shotgun (WGS) entry which is preliminary data.</text>
</comment>
<dbReference type="EMBL" id="CAJGYM010000140">
    <property type="protein sequence ID" value="CAD6198844.1"/>
    <property type="molecule type" value="Genomic_DNA"/>
</dbReference>
<gene>
    <name evidence="1" type="ORF">CAUJ_LOCUS14749</name>
</gene>
<accession>A0A8S1HZC1</accession>
<name>A0A8S1HZC1_9PELO</name>
<evidence type="ECO:0000313" key="1">
    <source>
        <dbReference type="EMBL" id="CAD6198844.1"/>
    </source>
</evidence>
<dbReference type="AlphaFoldDB" id="A0A8S1HZC1"/>
<sequence>MEKTGKKNLLIKLSSFPNAVFLSVINFLRCLCRRFDTSDTTFIGPTEKRCAVSAVHDVAKQKQTAETFITSRK</sequence>
<proteinExistence type="predicted"/>
<keyword evidence="2" id="KW-1185">Reference proteome</keyword>
<protein>
    <submittedName>
        <fullName evidence="1">Uncharacterized protein</fullName>
    </submittedName>
</protein>
<reference evidence="1" key="1">
    <citation type="submission" date="2020-10" db="EMBL/GenBank/DDBJ databases">
        <authorList>
            <person name="Kikuchi T."/>
        </authorList>
    </citation>
    <scope>NUCLEOTIDE SEQUENCE</scope>
    <source>
        <strain evidence="1">NKZ352</strain>
    </source>
</reference>